<gene>
    <name evidence="2" type="ORF">DU508_14100</name>
</gene>
<dbReference type="RefSeq" id="WP_115403448.1">
    <property type="nucleotide sequence ID" value="NZ_QPKV01000005.1"/>
</dbReference>
<reference evidence="2 3" key="1">
    <citation type="submission" date="2018-07" db="EMBL/GenBank/DDBJ databases">
        <title>Pedobacter sp. nov., isolated from soil.</title>
        <authorList>
            <person name="Zhou L.Y."/>
            <person name="Du Z.J."/>
        </authorList>
    </citation>
    <scope>NUCLEOTIDE SEQUENCE [LARGE SCALE GENOMIC DNA]</scope>
    <source>
        <strain evidence="2 3">JDX94</strain>
    </source>
</reference>
<evidence type="ECO:0000313" key="2">
    <source>
        <dbReference type="EMBL" id="RDC55983.1"/>
    </source>
</evidence>
<keyword evidence="1" id="KW-0812">Transmembrane</keyword>
<keyword evidence="3" id="KW-1185">Reference proteome</keyword>
<keyword evidence="1" id="KW-1133">Transmembrane helix</keyword>
<dbReference type="Proteomes" id="UP000253961">
    <property type="component" value="Unassembled WGS sequence"/>
</dbReference>
<dbReference type="EMBL" id="QPKV01000005">
    <property type="protein sequence ID" value="RDC55983.1"/>
    <property type="molecule type" value="Genomic_DNA"/>
</dbReference>
<organism evidence="2 3">
    <name type="scientific">Pedobacter chinensis</name>
    <dbReference type="NCBI Taxonomy" id="2282421"/>
    <lineage>
        <taxon>Bacteria</taxon>
        <taxon>Pseudomonadati</taxon>
        <taxon>Bacteroidota</taxon>
        <taxon>Sphingobacteriia</taxon>
        <taxon>Sphingobacteriales</taxon>
        <taxon>Sphingobacteriaceae</taxon>
        <taxon>Pedobacter</taxon>
    </lineage>
</organism>
<keyword evidence="1" id="KW-0472">Membrane</keyword>
<sequence length="210" mass="23663">MFLANMDNTKISDYCDMIEKWAIKHQKGLILGGIIGFSLTSAYLLSQKKKKLRLQPKSTEPNLNMERYVFEILTDKGITQAIVETSGECYGVTLGGRYIGSMWRDGAGEMQWNTSDEELKPFLHELAGQLDEAFSRKGFASLLKGAYPEIISTQWKSSETLEVVISPDQDLEVFTTFLNDEASNLVDFDEHLDLIVKKSNDAYFVIVGIN</sequence>
<dbReference type="OrthoDB" id="750212at2"/>
<name>A0A369PTT4_9SPHI</name>
<dbReference type="AlphaFoldDB" id="A0A369PTT4"/>
<protein>
    <submittedName>
        <fullName evidence="2">Uncharacterized protein</fullName>
    </submittedName>
</protein>
<evidence type="ECO:0000256" key="1">
    <source>
        <dbReference type="SAM" id="Phobius"/>
    </source>
</evidence>
<comment type="caution">
    <text evidence="2">The sequence shown here is derived from an EMBL/GenBank/DDBJ whole genome shotgun (WGS) entry which is preliminary data.</text>
</comment>
<feature type="transmembrane region" description="Helical" evidence="1">
    <location>
        <begin position="28"/>
        <end position="45"/>
    </location>
</feature>
<accession>A0A369PTT4</accession>
<proteinExistence type="predicted"/>
<evidence type="ECO:0000313" key="3">
    <source>
        <dbReference type="Proteomes" id="UP000253961"/>
    </source>
</evidence>